<dbReference type="KEGG" id="halc:EY643_09875"/>
<dbReference type="Proteomes" id="UP000326287">
    <property type="component" value="Chromosome"/>
</dbReference>
<dbReference type="InterPro" id="IPR050204">
    <property type="entry name" value="AraC_XylS_family_regulators"/>
</dbReference>
<dbReference type="PROSITE" id="PS01124">
    <property type="entry name" value="HTH_ARAC_FAMILY_2"/>
    <property type="match status" value="1"/>
</dbReference>
<evidence type="ECO:0000256" key="1">
    <source>
        <dbReference type="ARBA" id="ARBA00023015"/>
    </source>
</evidence>
<dbReference type="Gene3D" id="3.30.450.20">
    <property type="entry name" value="PAS domain"/>
    <property type="match status" value="1"/>
</dbReference>
<evidence type="ECO:0000313" key="6">
    <source>
        <dbReference type="Proteomes" id="UP000326287"/>
    </source>
</evidence>
<evidence type="ECO:0000259" key="4">
    <source>
        <dbReference type="PROSITE" id="PS01124"/>
    </source>
</evidence>
<keyword evidence="1" id="KW-0805">Transcription regulation</keyword>
<dbReference type="InterPro" id="IPR013656">
    <property type="entry name" value="PAS_4"/>
</dbReference>
<dbReference type="Gene3D" id="1.10.10.60">
    <property type="entry name" value="Homeodomain-like"/>
    <property type="match status" value="1"/>
</dbReference>
<feature type="domain" description="HTH araC/xylS-type" evidence="4">
    <location>
        <begin position="140"/>
        <end position="237"/>
    </location>
</feature>
<accession>A0A5P9NL30</accession>
<dbReference type="PANTHER" id="PTHR46796">
    <property type="entry name" value="HTH-TYPE TRANSCRIPTIONAL ACTIVATOR RHAS-RELATED"/>
    <property type="match status" value="1"/>
</dbReference>
<dbReference type="AlphaFoldDB" id="A0A5P9NL30"/>
<dbReference type="PANTHER" id="PTHR46796:SF13">
    <property type="entry name" value="HTH-TYPE TRANSCRIPTIONAL ACTIVATOR RHAS"/>
    <property type="match status" value="1"/>
</dbReference>
<dbReference type="InterPro" id="IPR009057">
    <property type="entry name" value="Homeodomain-like_sf"/>
</dbReference>
<evidence type="ECO:0000256" key="2">
    <source>
        <dbReference type="ARBA" id="ARBA00023125"/>
    </source>
</evidence>
<dbReference type="Pfam" id="PF08448">
    <property type="entry name" value="PAS_4"/>
    <property type="match status" value="1"/>
</dbReference>
<dbReference type="InterPro" id="IPR018062">
    <property type="entry name" value="HTH_AraC-typ_CS"/>
</dbReference>
<dbReference type="GO" id="GO:0043565">
    <property type="term" value="F:sequence-specific DNA binding"/>
    <property type="evidence" value="ECO:0007669"/>
    <property type="project" value="InterPro"/>
</dbReference>
<evidence type="ECO:0000256" key="3">
    <source>
        <dbReference type="ARBA" id="ARBA00023163"/>
    </source>
</evidence>
<reference evidence="5 6" key="1">
    <citation type="submission" date="2019-02" db="EMBL/GenBank/DDBJ databases">
        <authorList>
            <person name="Li S.-H."/>
        </authorList>
    </citation>
    <scope>NUCLEOTIDE SEQUENCE [LARGE SCALE GENOMIC DNA]</scope>
    <source>
        <strain evidence="5 6">IMCC14385</strain>
    </source>
</reference>
<protein>
    <submittedName>
        <fullName evidence="5">Helix-turn-helix domain-containing protein</fullName>
    </submittedName>
</protein>
<keyword evidence="3" id="KW-0804">Transcription</keyword>
<name>A0A5P9NL30_9GAMM</name>
<dbReference type="SUPFAM" id="SSF55785">
    <property type="entry name" value="PYP-like sensor domain (PAS domain)"/>
    <property type="match status" value="1"/>
</dbReference>
<proteinExistence type="predicted"/>
<organism evidence="5 6">
    <name type="scientific">Halioglobus maricola</name>
    <dbReference type="NCBI Taxonomy" id="2601894"/>
    <lineage>
        <taxon>Bacteria</taxon>
        <taxon>Pseudomonadati</taxon>
        <taxon>Pseudomonadota</taxon>
        <taxon>Gammaproteobacteria</taxon>
        <taxon>Cellvibrionales</taxon>
        <taxon>Halieaceae</taxon>
        <taxon>Halioglobus</taxon>
    </lineage>
</organism>
<dbReference type="SUPFAM" id="SSF46689">
    <property type="entry name" value="Homeodomain-like"/>
    <property type="match status" value="2"/>
</dbReference>
<dbReference type="EMBL" id="CP036422">
    <property type="protein sequence ID" value="QFU75944.1"/>
    <property type="molecule type" value="Genomic_DNA"/>
</dbReference>
<sequence>MTRLVFDSLDNLGAQLTVLDLVGDTHAWMKNAEGRFVYGNQLFVARFGMSSSRELLGKTDFDLAPQTMAQRYTDDDRRVLAGNAVSDRLEMIGSQGASLEWFLTSKWPVFNTAGNIVASFGMSRHLNRSERSAVPYRELDVPISYIQTHFAENVSVRELACASNLSVSALERRFRRHLGKTPHQYIVEVRLENARQLLLETDRPVGTIAIETGFADHSHLTRSFRKHFGCAPSSLRD</sequence>
<dbReference type="Pfam" id="PF12833">
    <property type="entry name" value="HTH_18"/>
    <property type="match status" value="1"/>
</dbReference>
<gene>
    <name evidence="5" type="ORF">EY643_09875</name>
</gene>
<dbReference type="SMART" id="SM00342">
    <property type="entry name" value="HTH_ARAC"/>
    <property type="match status" value="1"/>
</dbReference>
<dbReference type="RefSeq" id="WP_152662050.1">
    <property type="nucleotide sequence ID" value="NZ_CP036422.1"/>
</dbReference>
<keyword evidence="6" id="KW-1185">Reference proteome</keyword>
<dbReference type="PROSITE" id="PS00041">
    <property type="entry name" value="HTH_ARAC_FAMILY_1"/>
    <property type="match status" value="1"/>
</dbReference>
<dbReference type="InterPro" id="IPR035965">
    <property type="entry name" value="PAS-like_dom_sf"/>
</dbReference>
<keyword evidence="2" id="KW-0238">DNA-binding</keyword>
<dbReference type="InterPro" id="IPR018060">
    <property type="entry name" value="HTH_AraC"/>
</dbReference>
<dbReference type="GO" id="GO:0003700">
    <property type="term" value="F:DNA-binding transcription factor activity"/>
    <property type="evidence" value="ECO:0007669"/>
    <property type="project" value="InterPro"/>
</dbReference>
<dbReference type="OrthoDB" id="6146868at2"/>
<evidence type="ECO:0000313" key="5">
    <source>
        <dbReference type="EMBL" id="QFU75944.1"/>
    </source>
</evidence>